<organism evidence="2 3">
    <name type="scientific">Candidatus Faecalibacterium intestinigallinarum</name>
    <dbReference type="NCBI Taxonomy" id="2838581"/>
    <lineage>
        <taxon>Bacteria</taxon>
        <taxon>Bacillati</taxon>
        <taxon>Bacillota</taxon>
        <taxon>Clostridia</taxon>
        <taxon>Eubacteriales</taxon>
        <taxon>Oscillospiraceae</taxon>
        <taxon>Faecalibacterium</taxon>
    </lineage>
</organism>
<evidence type="ECO:0000256" key="1">
    <source>
        <dbReference type="ARBA" id="ARBA00008591"/>
    </source>
</evidence>
<accession>A0A9D1Q8D9</accession>
<dbReference type="Proteomes" id="UP000823933">
    <property type="component" value="Unassembled WGS sequence"/>
</dbReference>
<gene>
    <name evidence="2" type="ORF">H9890_00825</name>
</gene>
<evidence type="ECO:0000313" key="3">
    <source>
        <dbReference type="Proteomes" id="UP000823933"/>
    </source>
</evidence>
<proteinExistence type="inferred from homology"/>
<name>A0A9D1Q8D9_9FIRM</name>
<dbReference type="InterPro" id="IPR052912">
    <property type="entry name" value="UPF0111_domain"/>
</dbReference>
<dbReference type="Gene3D" id="1.20.58.220">
    <property type="entry name" value="Phosphate transport system protein phou homolog 2, domain 2"/>
    <property type="match status" value="1"/>
</dbReference>
<sequence length="208" mass="24080">MSKKQDAIYFDNFIECAGYASKAALMLKDIFRNFDPAKMPEWMDQIHSIEHAADKCRHGMTDKLAKAFITPIEREDISALSTNIDTLTDKIEEVCMRVYIHNVQTIRPDAITMLDVVIRGCEEVCKMLAEFADFRHSKKLKEYTIHINSLEEESDRLFIANMRQLHVEQGLDIRDIMAWEEIYTYLEKCADACEEIADNVESVVMKNS</sequence>
<dbReference type="PANTHER" id="PTHR37298">
    <property type="entry name" value="UPF0111 PROTEIN YKAA"/>
    <property type="match status" value="1"/>
</dbReference>
<dbReference type="PANTHER" id="PTHR37298:SF1">
    <property type="entry name" value="UPF0111 PROTEIN YKAA"/>
    <property type="match status" value="1"/>
</dbReference>
<reference evidence="2" key="1">
    <citation type="journal article" date="2021" name="PeerJ">
        <title>Extensive microbial diversity within the chicken gut microbiome revealed by metagenomics and culture.</title>
        <authorList>
            <person name="Gilroy R."/>
            <person name="Ravi A."/>
            <person name="Getino M."/>
            <person name="Pursley I."/>
            <person name="Horton D.L."/>
            <person name="Alikhan N.F."/>
            <person name="Baker D."/>
            <person name="Gharbi K."/>
            <person name="Hall N."/>
            <person name="Watson M."/>
            <person name="Adriaenssens E.M."/>
            <person name="Foster-Nyarko E."/>
            <person name="Jarju S."/>
            <person name="Secka A."/>
            <person name="Antonio M."/>
            <person name="Oren A."/>
            <person name="Chaudhuri R.R."/>
            <person name="La Ragione R."/>
            <person name="Hildebrand F."/>
            <person name="Pallen M.J."/>
        </authorList>
    </citation>
    <scope>NUCLEOTIDE SEQUENCE</scope>
    <source>
        <strain evidence="2">ChiHcolR34-3080</strain>
    </source>
</reference>
<dbReference type="InterPro" id="IPR038078">
    <property type="entry name" value="PhoU-like_sf"/>
</dbReference>
<dbReference type="AlphaFoldDB" id="A0A9D1Q8D9"/>
<dbReference type="SUPFAM" id="SSF109755">
    <property type="entry name" value="PhoU-like"/>
    <property type="match status" value="1"/>
</dbReference>
<evidence type="ECO:0000313" key="2">
    <source>
        <dbReference type="EMBL" id="HIW07929.1"/>
    </source>
</evidence>
<comment type="caution">
    <text evidence="2">The sequence shown here is derived from an EMBL/GenBank/DDBJ whole genome shotgun (WGS) entry which is preliminary data.</text>
</comment>
<reference evidence="2" key="2">
    <citation type="submission" date="2021-04" db="EMBL/GenBank/DDBJ databases">
        <authorList>
            <person name="Gilroy R."/>
        </authorList>
    </citation>
    <scope>NUCLEOTIDE SEQUENCE</scope>
    <source>
        <strain evidence="2">ChiHcolR34-3080</strain>
    </source>
</reference>
<protein>
    <submittedName>
        <fullName evidence="2">DUF47 family protein</fullName>
    </submittedName>
</protein>
<dbReference type="Pfam" id="PF01865">
    <property type="entry name" value="PhoU_div"/>
    <property type="match status" value="1"/>
</dbReference>
<dbReference type="InterPro" id="IPR018445">
    <property type="entry name" value="Put_Phosphate_transp_reg"/>
</dbReference>
<comment type="similarity">
    <text evidence="1">Belongs to the UPF0111 family.</text>
</comment>
<dbReference type="EMBL" id="DXHQ01000009">
    <property type="protein sequence ID" value="HIW07929.1"/>
    <property type="molecule type" value="Genomic_DNA"/>
</dbReference>